<dbReference type="InterPro" id="IPR001150">
    <property type="entry name" value="Gly_radical"/>
</dbReference>
<proteinExistence type="predicted"/>
<dbReference type="GO" id="GO:0005829">
    <property type="term" value="C:cytosol"/>
    <property type="evidence" value="ECO:0007669"/>
    <property type="project" value="TreeGrafter"/>
</dbReference>
<feature type="modified residue" description="Glycine radical" evidence="3">
    <location>
        <position position="795"/>
    </location>
</feature>
<evidence type="ECO:0000313" key="6">
    <source>
        <dbReference type="EMBL" id="KNZ40853.1"/>
    </source>
</evidence>
<name>A0A0L6TX86_9FIRM</name>
<dbReference type="OrthoDB" id="9803969at2"/>
<dbReference type="STRING" id="52689.AKG39_15480"/>
<evidence type="ECO:0000256" key="3">
    <source>
        <dbReference type="PROSITE-ProRule" id="PRU00493"/>
    </source>
</evidence>
<dbReference type="Pfam" id="PF02901">
    <property type="entry name" value="PFL-like"/>
    <property type="match status" value="1"/>
</dbReference>
<dbReference type="PROSITE" id="PS51554">
    <property type="entry name" value="PFL"/>
    <property type="match status" value="1"/>
</dbReference>
<feature type="domain" description="Glycine radical" evidence="4">
    <location>
        <begin position="699"/>
        <end position="820"/>
    </location>
</feature>
<feature type="domain" description="PFL" evidence="5">
    <location>
        <begin position="9"/>
        <end position="692"/>
    </location>
</feature>
<dbReference type="AlphaFoldDB" id="A0A0L6TX86"/>
<dbReference type="GO" id="GO:0016829">
    <property type="term" value="F:lyase activity"/>
    <property type="evidence" value="ECO:0007669"/>
    <property type="project" value="UniProtKB-KW"/>
</dbReference>
<keyword evidence="2" id="KW-0456">Lyase</keyword>
<evidence type="ECO:0000259" key="4">
    <source>
        <dbReference type="PROSITE" id="PS51149"/>
    </source>
</evidence>
<dbReference type="Proteomes" id="UP000036873">
    <property type="component" value="Unassembled WGS sequence"/>
</dbReference>
<dbReference type="PANTHER" id="PTHR43641:SF2">
    <property type="entry name" value="DEHYDRATASE YBIW-RELATED"/>
    <property type="match status" value="1"/>
</dbReference>
<organism evidence="6 7">
    <name type="scientific">Acetobacterium bakii</name>
    <dbReference type="NCBI Taxonomy" id="52689"/>
    <lineage>
        <taxon>Bacteria</taxon>
        <taxon>Bacillati</taxon>
        <taxon>Bacillota</taxon>
        <taxon>Clostridia</taxon>
        <taxon>Eubacteriales</taxon>
        <taxon>Eubacteriaceae</taxon>
        <taxon>Acetobacterium</taxon>
    </lineage>
</organism>
<sequence length="820" mass="91821">MFKFAAISPRIQVLRDKRGAANKGRTILDGERTKIYTDYYKAHEAEPNILKRAHCLYEWCLNKTILVEDEDVFVGQIGRTYRALNSFVEWDATWLHQASHDNDEGFKTAWQSEDSFAYMSDTDREIFKEASEYWMDRSLSARYLEIIPPVLQSFHGNGCSDFFARKPNLGGIPQGHYSPNFQKVIAQGFGGIQREIREKIDQLQGKIYGNDASKFMFYQAADIVCDAAILFAQRYAQECARQAENHTDPERKAKLLEMSDSLNWIMENPARNTWEALQAVALYQIMLVADGQQHGLSQGRIDQYAGWFAEAELKSGTLTMAELQDYSDAFFLKLNDNLIQVRMSSNDMLSKMYSGKGYSYNTGGHHFTIGGIKKDGTDASNALTRCLLNTTGRMFLADPSVDIRIHKYTPSDVWELAIQSSKACGGVPSFENDELIIPMLVKRGRTLEDARDYCIIGCVEPSGSGNEWSASGGPGSEVFFNLLGPIIMAIHNGVNPLTNFSKGLKTGYLYDCETFEEFKEAFAAQLKYFLDWQITGGNCFELMYADHFPSVVASTTMDGCVESGKDALSGGCKYNSTGLTGCGIGNVADCLIAIKKLCFDDKIVTTKELYDALCADWEGYESLYQAIVFDIPHYGNDIDEVDELAAWVMKLANNHISSATNPRGGNWAFGTFTMTVHVDYGSKTDATPDGRRRGEPLAEAISSRQGFDRNGVIAYLNTVSKLPQSILGNGDQMNLRFSPSCIANKEGVEKLRQLITTYFENGGMEVQFNVVDTQTLYQAQENPDDYRNLIVRIAGFSVYFVEMPKVLQDDFISRTEHTTI</sequence>
<dbReference type="InterPro" id="IPR051215">
    <property type="entry name" value="GRE"/>
</dbReference>
<dbReference type="RefSeq" id="WP_050741312.1">
    <property type="nucleotide sequence ID" value="NZ_LGYO01000042.1"/>
</dbReference>
<dbReference type="PATRIC" id="fig|52689.4.peg.2619"/>
<dbReference type="Pfam" id="PF01228">
    <property type="entry name" value="Gly_radical"/>
    <property type="match status" value="1"/>
</dbReference>
<dbReference type="PROSITE" id="PS51149">
    <property type="entry name" value="GLY_RADICAL_2"/>
    <property type="match status" value="1"/>
</dbReference>
<evidence type="ECO:0000256" key="2">
    <source>
        <dbReference type="ARBA" id="ARBA00023239"/>
    </source>
</evidence>
<evidence type="ECO:0000313" key="7">
    <source>
        <dbReference type="Proteomes" id="UP000036873"/>
    </source>
</evidence>
<dbReference type="PANTHER" id="PTHR43641">
    <property type="entry name" value="FORMATE ACETYLTRANSFERASE 3-RELATED"/>
    <property type="match status" value="1"/>
</dbReference>
<keyword evidence="7" id="KW-1185">Reference proteome</keyword>
<accession>A0A0L6TX86</accession>
<evidence type="ECO:0000259" key="5">
    <source>
        <dbReference type="PROSITE" id="PS51554"/>
    </source>
</evidence>
<gene>
    <name evidence="6" type="ORF">AKG39_15480</name>
</gene>
<dbReference type="EMBL" id="LGYO01000042">
    <property type="protein sequence ID" value="KNZ40853.1"/>
    <property type="molecule type" value="Genomic_DNA"/>
</dbReference>
<dbReference type="Gene3D" id="3.20.70.20">
    <property type="match status" value="1"/>
</dbReference>
<dbReference type="SUPFAM" id="SSF51998">
    <property type="entry name" value="PFL-like glycyl radical enzymes"/>
    <property type="match status" value="1"/>
</dbReference>
<keyword evidence="1 3" id="KW-0556">Organic radical</keyword>
<evidence type="ECO:0008006" key="8">
    <source>
        <dbReference type="Google" id="ProtNLM"/>
    </source>
</evidence>
<dbReference type="InterPro" id="IPR004184">
    <property type="entry name" value="PFL_dom"/>
</dbReference>
<reference evidence="7" key="1">
    <citation type="submission" date="2015-07" db="EMBL/GenBank/DDBJ databases">
        <title>Draft genome sequence of Acetobacterium bakii DSM 8293, a potential psychrophilic chemical producer through syngas fermentation.</title>
        <authorList>
            <person name="Song Y."/>
            <person name="Hwang S."/>
            <person name="Cho B.-K."/>
        </authorList>
    </citation>
    <scope>NUCLEOTIDE SEQUENCE [LARGE SCALE GENOMIC DNA]</scope>
    <source>
        <strain evidence="7">DSM 8239</strain>
    </source>
</reference>
<protein>
    <recommendedName>
        <fullName evidence="8">Formate acetyltransferase</fullName>
    </recommendedName>
</protein>
<evidence type="ECO:0000256" key="1">
    <source>
        <dbReference type="ARBA" id="ARBA00022818"/>
    </source>
</evidence>
<comment type="caution">
    <text evidence="6">The sequence shown here is derived from an EMBL/GenBank/DDBJ whole genome shotgun (WGS) entry which is preliminary data.</text>
</comment>